<dbReference type="Gene3D" id="3.20.20.70">
    <property type="entry name" value="Aldolase class I"/>
    <property type="match status" value="1"/>
</dbReference>
<dbReference type="InterPro" id="IPR043594">
    <property type="entry name" value="HMGL"/>
</dbReference>
<name>A0A845QH08_9FIRM</name>
<sequence length="326" mass="36877">MKKNLPKQIDVIDVTLRDGFQHEELFVPTEAKLWIAERLMNAGFKRIEIGTFSHIKYVPQFKDILEVLKCLPHREDVEYTVLALNTKACERVAQALEEGVQIDRVLCGQLATSEAYARKNMNRTHEELFLEAEKNVKFLHSLGIKKVFANIGTIFGCPIQGEVPIERAYEFVDRAFDIGFDEIEHSDPDGIADPERVYNYFSHVMKAYPDTSMHSFHVHDVRGMGMASYYAAMEAGVETFDCTLGGIGGQVANIVDRVPVKGIGSYYFDTKRTGLVETCDFVSMLNTMGIETGIDEKKCYQIEQMVERILGRTLDSFTASMKELGE</sequence>
<proteinExistence type="inferred from homology"/>
<dbReference type="GO" id="GO:0006552">
    <property type="term" value="P:L-leucine catabolic process"/>
    <property type="evidence" value="ECO:0007669"/>
    <property type="project" value="TreeGrafter"/>
</dbReference>
<keyword evidence="3" id="KW-0479">Metal-binding</keyword>
<keyword evidence="4 7" id="KW-0456">Lyase</keyword>
<evidence type="ECO:0000256" key="5">
    <source>
        <dbReference type="RuleBase" id="RU003523"/>
    </source>
</evidence>
<dbReference type="EMBL" id="QXWK01000011">
    <property type="protein sequence ID" value="NBH61390.1"/>
    <property type="molecule type" value="Genomic_DNA"/>
</dbReference>
<dbReference type="RefSeq" id="WP_160201670.1">
    <property type="nucleotide sequence ID" value="NZ_QXWK01000011.1"/>
</dbReference>
<dbReference type="AlphaFoldDB" id="A0A845QH08"/>
<dbReference type="PANTHER" id="PTHR42738">
    <property type="entry name" value="HYDROXYMETHYLGLUTARYL-COA LYASE"/>
    <property type="match status" value="1"/>
</dbReference>
<dbReference type="InterPro" id="IPR000891">
    <property type="entry name" value="PYR_CT"/>
</dbReference>
<accession>A0A845QH08</accession>
<comment type="caution">
    <text evidence="7">The sequence shown here is derived from an EMBL/GenBank/DDBJ whole genome shotgun (WGS) entry which is preliminary data.</text>
</comment>
<comment type="similarity">
    <text evidence="1">Belongs to the HMG-CoA lyase family.</text>
</comment>
<evidence type="ECO:0000256" key="2">
    <source>
        <dbReference type="ARBA" id="ARBA00022679"/>
    </source>
</evidence>
<feature type="domain" description="Pyruvate carboxyltransferase" evidence="6">
    <location>
        <begin position="9"/>
        <end position="300"/>
    </location>
</feature>
<dbReference type="PROSITE" id="PS50991">
    <property type="entry name" value="PYR_CT"/>
    <property type="match status" value="1"/>
</dbReference>
<protein>
    <submittedName>
        <fullName evidence="7">Hydroxymethylglutaryl-CoA lyase</fullName>
    </submittedName>
</protein>
<evidence type="ECO:0000256" key="4">
    <source>
        <dbReference type="ARBA" id="ARBA00023239"/>
    </source>
</evidence>
<dbReference type="InterPro" id="IPR013785">
    <property type="entry name" value="Aldolase_TIM"/>
</dbReference>
<evidence type="ECO:0000256" key="3">
    <source>
        <dbReference type="ARBA" id="ARBA00022723"/>
    </source>
</evidence>
<reference evidence="7 8" key="1">
    <citation type="submission" date="2018-08" db="EMBL/GenBank/DDBJ databases">
        <title>Murine metabolic-syndrome-specific gut microbial biobank.</title>
        <authorList>
            <person name="Liu C."/>
        </authorList>
    </citation>
    <scope>NUCLEOTIDE SEQUENCE [LARGE SCALE GENOMIC DNA]</scope>
    <source>
        <strain evidence="7 8">28</strain>
    </source>
</reference>
<dbReference type="InterPro" id="IPR002034">
    <property type="entry name" value="AIPM/Hcit_synth_CS"/>
</dbReference>
<dbReference type="GO" id="GO:0004419">
    <property type="term" value="F:hydroxymethylglutaryl-CoA lyase activity"/>
    <property type="evidence" value="ECO:0007669"/>
    <property type="project" value="TreeGrafter"/>
</dbReference>
<dbReference type="GO" id="GO:0046951">
    <property type="term" value="P:ketone body biosynthetic process"/>
    <property type="evidence" value="ECO:0007669"/>
    <property type="project" value="TreeGrafter"/>
</dbReference>
<dbReference type="SUPFAM" id="SSF51569">
    <property type="entry name" value="Aldolase"/>
    <property type="match status" value="1"/>
</dbReference>
<dbReference type="GO" id="GO:0046912">
    <property type="term" value="F:acyltransferase activity, acyl groups converted into alkyl on transfer"/>
    <property type="evidence" value="ECO:0007669"/>
    <property type="project" value="InterPro"/>
</dbReference>
<organism evidence="7 8">
    <name type="scientific">Anaerotruncus colihominis</name>
    <dbReference type="NCBI Taxonomy" id="169435"/>
    <lineage>
        <taxon>Bacteria</taxon>
        <taxon>Bacillati</taxon>
        <taxon>Bacillota</taxon>
        <taxon>Clostridia</taxon>
        <taxon>Eubacteriales</taxon>
        <taxon>Oscillospiraceae</taxon>
        <taxon>Anaerotruncus</taxon>
    </lineage>
</organism>
<dbReference type="Proteomes" id="UP000446866">
    <property type="component" value="Unassembled WGS sequence"/>
</dbReference>
<dbReference type="PANTHER" id="PTHR42738:SF7">
    <property type="entry name" value="HYDROXYMETHYLGLUTARYL-COA LYASE"/>
    <property type="match status" value="1"/>
</dbReference>
<dbReference type="PROSITE" id="PS00815">
    <property type="entry name" value="AIPM_HOMOCIT_SYNTH_1"/>
    <property type="match status" value="1"/>
</dbReference>
<keyword evidence="8" id="KW-1185">Reference proteome</keyword>
<evidence type="ECO:0000313" key="8">
    <source>
        <dbReference type="Proteomes" id="UP000446866"/>
    </source>
</evidence>
<comment type="similarity">
    <text evidence="5">Belongs to the alpha-IPM synthase/homocitrate synthase family.</text>
</comment>
<dbReference type="Pfam" id="PF00682">
    <property type="entry name" value="HMGL-like"/>
    <property type="match status" value="1"/>
</dbReference>
<dbReference type="GO" id="GO:0046872">
    <property type="term" value="F:metal ion binding"/>
    <property type="evidence" value="ECO:0007669"/>
    <property type="project" value="UniProtKB-KW"/>
</dbReference>
<keyword evidence="2 5" id="KW-0808">Transferase</keyword>
<gene>
    <name evidence="7" type="ORF">D0435_06970</name>
</gene>
<evidence type="ECO:0000259" key="6">
    <source>
        <dbReference type="PROSITE" id="PS50991"/>
    </source>
</evidence>
<evidence type="ECO:0000256" key="1">
    <source>
        <dbReference type="ARBA" id="ARBA00009405"/>
    </source>
</evidence>
<evidence type="ECO:0000313" key="7">
    <source>
        <dbReference type="EMBL" id="NBH61390.1"/>
    </source>
</evidence>